<keyword evidence="4" id="KW-1185">Reference proteome</keyword>
<evidence type="ECO:0000313" key="3">
    <source>
        <dbReference type="EMBL" id="KAK7463357.1"/>
    </source>
</evidence>
<name>A0ABR1IN90_9AGAR</name>
<sequence length="121" mass="13443">MDSGRGTRLVLRDPTQNGRLLRAHHPYRRVLCSLDSPPTRLSNDQHVGADVEFLEAVAPLPPLDQHHQLPADANRHEDEGIAIQLEHGLEVLQLGGAMEFFAFLIVIGLLILVFISRPSDL</sequence>
<reference evidence="2 4" key="1">
    <citation type="submission" date="2024-01" db="EMBL/GenBank/DDBJ databases">
        <title>A draft genome for the cacao thread blight pathogen Marasmiellus scandens.</title>
        <authorList>
            <person name="Baruah I.K."/>
            <person name="Leung J."/>
            <person name="Bukari Y."/>
            <person name="Amoako-Attah I."/>
            <person name="Meinhardt L.W."/>
            <person name="Bailey B.A."/>
            <person name="Cohen S.P."/>
        </authorList>
    </citation>
    <scope>NUCLEOTIDE SEQUENCE [LARGE SCALE GENOMIC DNA]</scope>
    <source>
        <strain evidence="2 4">GH-19</strain>
    </source>
</reference>
<organism evidence="2 4">
    <name type="scientific">Marasmiellus scandens</name>
    <dbReference type="NCBI Taxonomy" id="2682957"/>
    <lineage>
        <taxon>Eukaryota</taxon>
        <taxon>Fungi</taxon>
        <taxon>Dikarya</taxon>
        <taxon>Basidiomycota</taxon>
        <taxon>Agaricomycotina</taxon>
        <taxon>Agaricomycetes</taxon>
        <taxon>Agaricomycetidae</taxon>
        <taxon>Agaricales</taxon>
        <taxon>Marasmiineae</taxon>
        <taxon>Omphalotaceae</taxon>
        <taxon>Marasmiellus</taxon>
    </lineage>
</organism>
<accession>A0ABR1IN90</accession>
<keyword evidence="1" id="KW-0472">Membrane</keyword>
<keyword evidence="1" id="KW-1133">Transmembrane helix</keyword>
<dbReference type="EMBL" id="JBANRG010000009">
    <property type="protein sequence ID" value="KAK7463357.1"/>
    <property type="molecule type" value="Genomic_DNA"/>
</dbReference>
<evidence type="ECO:0000256" key="1">
    <source>
        <dbReference type="SAM" id="Phobius"/>
    </source>
</evidence>
<evidence type="ECO:0000313" key="2">
    <source>
        <dbReference type="EMBL" id="KAK7437001.1"/>
    </source>
</evidence>
<dbReference type="Proteomes" id="UP001498398">
    <property type="component" value="Unassembled WGS sequence"/>
</dbReference>
<feature type="transmembrane region" description="Helical" evidence="1">
    <location>
        <begin position="94"/>
        <end position="115"/>
    </location>
</feature>
<evidence type="ECO:0000313" key="4">
    <source>
        <dbReference type="Proteomes" id="UP001498398"/>
    </source>
</evidence>
<gene>
    <name evidence="3" type="ORF">VKT23_006713</name>
    <name evidence="2" type="ORF">VKT23_018816</name>
</gene>
<comment type="caution">
    <text evidence="2">The sequence shown here is derived from an EMBL/GenBank/DDBJ whole genome shotgun (WGS) entry which is preliminary data.</text>
</comment>
<protein>
    <submittedName>
        <fullName evidence="2">Uncharacterized protein</fullName>
    </submittedName>
</protein>
<dbReference type="EMBL" id="JBANRG010000089">
    <property type="protein sequence ID" value="KAK7437001.1"/>
    <property type="molecule type" value="Genomic_DNA"/>
</dbReference>
<proteinExistence type="predicted"/>
<keyword evidence="1" id="KW-0812">Transmembrane</keyword>